<gene>
    <name evidence="2" type="ORF">TRAPUB_5632</name>
</gene>
<evidence type="ECO:0000256" key="1">
    <source>
        <dbReference type="SAM" id="MobiDB-lite"/>
    </source>
</evidence>
<feature type="region of interest" description="Disordered" evidence="1">
    <location>
        <begin position="1"/>
        <end position="135"/>
    </location>
</feature>
<feature type="compositionally biased region" description="Low complexity" evidence="1">
    <location>
        <begin position="49"/>
        <end position="74"/>
    </location>
</feature>
<feature type="compositionally biased region" description="Low complexity" evidence="1">
    <location>
        <begin position="8"/>
        <end position="42"/>
    </location>
</feature>
<dbReference type="Proteomes" id="UP000184267">
    <property type="component" value="Unassembled WGS sequence"/>
</dbReference>
<keyword evidence="3" id="KW-1185">Reference proteome</keyword>
<accession>A0A1M2V815</accession>
<evidence type="ECO:0000313" key="3">
    <source>
        <dbReference type="Proteomes" id="UP000184267"/>
    </source>
</evidence>
<feature type="compositionally biased region" description="Gly residues" evidence="1">
    <location>
        <begin position="123"/>
        <end position="135"/>
    </location>
</feature>
<proteinExistence type="predicted"/>
<organism evidence="2 3">
    <name type="scientific">Trametes pubescens</name>
    <name type="common">White-rot fungus</name>
    <dbReference type="NCBI Taxonomy" id="154538"/>
    <lineage>
        <taxon>Eukaryota</taxon>
        <taxon>Fungi</taxon>
        <taxon>Dikarya</taxon>
        <taxon>Basidiomycota</taxon>
        <taxon>Agaricomycotina</taxon>
        <taxon>Agaricomycetes</taxon>
        <taxon>Polyporales</taxon>
        <taxon>Polyporaceae</taxon>
        <taxon>Trametes</taxon>
    </lineage>
</organism>
<name>A0A1M2V815_TRAPU</name>
<comment type="caution">
    <text evidence="2">The sequence shown here is derived from an EMBL/GenBank/DDBJ whole genome shotgun (WGS) entry which is preliminary data.</text>
</comment>
<dbReference type="AlphaFoldDB" id="A0A1M2V815"/>
<feature type="compositionally biased region" description="Polar residues" evidence="1">
    <location>
        <begin position="91"/>
        <end position="102"/>
    </location>
</feature>
<sequence>MPNQDDASSTNSQSPRSSTSTRATQSTPATSPDSQLAPLPQAQAPPPQFQGQAFPANFLDMASTPTTPRSPASTVNSPPAPLSPGLPSFLNLGSTPGSTPTMSPGVPGTPHGSPSFHNPAVGTGQGGARQGNPGR</sequence>
<evidence type="ECO:0000313" key="2">
    <source>
        <dbReference type="EMBL" id="OJT03705.1"/>
    </source>
</evidence>
<reference evidence="2 3" key="1">
    <citation type="submission" date="2016-10" db="EMBL/GenBank/DDBJ databases">
        <title>Genome sequence of the basidiomycete white-rot fungus Trametes pubescens.</title>
        <authorList>
            <person name="Makela M.R."/>
            <person name="Granchi Z."/>
            <person name="Peng M."/>
            <person name="De Vries R.P."/>
            <person name="Grigoriev I."/>
            <person name="Riley R."/>
            <person name="Hilden K."/>
        </authorList>
    </citation>
    <scope>NUCLEOTIDE SEQUENCE [LARGE SCALE GENOMIC DNA]</scope>
    <source>
        <strain evidence="2 3">FBCC735</strain>
    </source>
</reference>
<dbReference type="EMBL" id="MNAD01001601">
    <property type="protein sequence ID" value="OJT03705.1"/>
    <property type="molecule type" value="Genomic_DNA"/>
</dbReference>
<protein>
    <submittedName>
        <fullName evidence="2">Uncharacterized protein</fullName>
    </submittedName>
</protein>